<keyword evidence="6" id="KW-1185">Reference proteome</keyword>
<dbReference type="AlphaFoldDB" id="A0A9C7PV26"/>
<gene>
    <name evidence="5" type="ORF">GpartN1_g2262.t1</name>
</gene>
<dbReference type="SUPFAM" id="SSF55811">
    <property type="entry name" value="Nudix"/>
    <property type="match status" value="1"/>
</dbReference>
<evidence type="ECO:0000313" key="5">
    <source>
        <dbReference type="EMBL" id="GJQ10471.1"/>
    </source>
</evidence>
<reference evidence="5" key="1">
    <citation type="journal article" date="2022" name="Proc. Natl. Acad. Sci. U.S.A.">
        <title>Life cycle and functional genomics of the unicellular red alga Galdieria for elucidating algal and plant evolution and industrial use.</title>
        <authorList>
            <person name="Hirooka S."/>
            <person name="Itabashi T."/>
            <person name="Ichinose T.M."/>
            <person name="Onuma R."/>
            <person name="Fujiwara T."/>
            <person name="Yamashita S."/>
            <person name="Jong L.W."/>
            <person name="Tomita R."/>
            <person name="Iwane A.H."/>
            <person name="Miyagishima S.Y."/>
        </authorList>
    </citation>
    <scope>NUCLEOTIDE SEQUENCE</scope>
    <source>
        <strain evidence="5">NBRC 102759</strain>
    </source>
</reference>
<dbReference type="GO" id="GO:0052751">
    <property type="term" value="F:GDP-mannose hydrolase activity"/>
    <property type="evidence" value="ECO:0007669"/>
    <property type="project" value="TreeGrafter"/>
</dbReference>
<sequence>MGSSETLPDNFGKGGWKICFKTEPPATCGNGVLKINFHSDYNRIPHPDKTVEDTVKDMWKRRNEANPKMWNALKFRVDSYTTFQAQGSSVVVKLNLGLTDYATYQSSSSLASPLTFFQSPEEGSPERHLPLPLGNAGIVLTCDNFIILLERSEQVGEGAGRWVLPGGHPEPSHVNIKDDLQTQSYEGTRDMCLSIERELYNSIIMEVTEEVGLKPSELSTLHMLGMVQRERDKRPVLVGHTRITLSKSEIEARFCCQSIHTEANRILFCNIRQVEKFFQENEKIMPEHRGALQLYFESSLFQEDWKLCDEK</sequence>
<name>A0A9C7PV26_9RHOD</name>
<dbReference type="InterPro" id="IPR055295">
    <property type="entry name" value="NUDT22/NUDT9-like"/>
</dbReference>
<dbReference type="Gene3D" id="3.90.79.10">
    <property type="entry name" value="Nucleoside Triphosphate Pyrophosphohydrolase"/>
    <property type="match status" value="1"/>
</dbReference>
<organism evidence="5 6">
    <name type="scientific">Galdieria partita</name>
    <dbReference type="NCBI Taxonomy" id="83374"/>
    <lineage>
        <taxon>Eukaryota</taxon>
        <taxon>Rhodophyta</taxon>
        <taxon>Bangiophyceae</taxon>
        <taxon>Galdieriales</taxon>
        <taxon>Galdieriaceae</taxon>
        <taxon>Galdieria</taxon>
    </lineage>
</organism>
<keyword evidence="4" id="KW-0460">Magnesium</keyword>
<dbReference type="OrthoDB" id="242473at2759"/>
<evidence type="ECO:0000256" key="1">
    <source>
        <dbReference type="ARBA" id="ARBA00001946"/>
    </source>
</evidence>
<evidence type="ECO:0000313" key="6">
    <source>
        <dbReference type="Proteomes" id="UP001061958"/>
    </source>
</evidence>
<keyword evidence="2" id="KW-0479">Metal-binding</keyword>
<reference evidence="5" key="2">
    <citation type="submission" date="2022-01" db="EMBL/GenBank/DDBJ databases">
        <authorList>
            <person name="Hirooka S."/>
            <person name="Miyagishima S.Y."/>
        </authorList>
    </citation>
    <scope>NUCLEOTIDE SEQUENCE</scope>
    <source>
        <strain evidence="5">NBRC 102759</strain>
    </source>
</reference>
<dbReference type="EMBL" id="BQMJ01000016">
    <property type="protein sequence ID" value="GJQ10471.1"/>
    <property type="molecule type" value="Genomic_DNA"/>
</dbReference>
<evidence type="ECO:0000256" key="2">
    <source>
        <dbReference type="ARBA" id="ARBA00022723"/>
    </source>
</evidence>
<comment type="cofactor">
    <cofactor evidence="1">
        <name>Mg(2+)</name>
        <dbReference type="ChEBI" id="CHEBI:18420"/>
    </cofactor>
</comment>
<evidence type="ECO:0000256" key="4">
    <source>
        <dbReference type="ARBA" id="ARBA00022842"/>
    </source>
</evidence>
<dbReference type="InterPro" id="IPR015797">
    <property type="entry name" value="NUDIX_hydrolase-like_dom_sf"/>
</dbReference>
<proteinExistence type="predicted"/>
<keyword evidence="3" id="KW-0378">Hydrolase</keyword>
<evidence type="ECO:0008006" key="7">
    <source>
        <dbReference type="Google" id="ProtNLM"/>
    </source>
</evidence>
<evidence type="ECO:0000256" key="3">
    <source>
        <dbReference type="ARBA" id="ARBA00022801"/>
    </source>
</evidence>
<protein>
    <recommendedName>
        <fullName evidence="7">Nudix hydrolase domain-containing protein</fullName>
    </recommendedName>
</protein>
<dbReference type="Proteomes" id="UP001061958">
    <property type="component" value="Unassembled WGS sequence"/>
</dbReference>
<dbReference type="PANTHER" id="PTHR31835">
    <property type="entry name" value="URIDINE DIPHOSPHATE GLUCOSE PYROPHOSPHATASE"/>
    <property type="match status" value="1"/>
</dbReference>
<dbReference type="GO" id="GO:0046872">
    <property type="term" value="F:metal ion binding"/>
    <property type="evidence" value="ECO:0007669"/>
    <property type="project" value="UniProtKB-KW"/>
</dbReference>
<comment type="caution">
    <text evidence="5">The sequence shown here is derived from an EMBL/GenBank/DDBJ whole genome shotgun (WGS) entry which is preliminary data.</text>
</comment>
<dbReference type="PANTHER" id="PTHR31835:SF1">
    <property type="entry name" value="URIDINE DIPHOSPHATE GLUCOSE PYROPHOSPHATASE NUDT22"/>
    <property type="match status" value="1"/>
</dbReference>
<accession>A0A9C7PV26</accession>